<comment type="caution">
    <text evidence="2">The sequence shown here is derived from an EMBL/GenBank/DDBJ whole genome shotgun (WGS) entry which is preliminary data.</text>
</comment>
<gene>
    <name evidence="2" type="ORF">FGF04_07045</name>
</gene>
<dbReference type="InterPro" id="IPR002645">
    <property type="entry name" value="STAS_dom"/>
</dbReference>
<proteinExistence type="predicted"/>
<dbReference type="EMBL" id="VDFC01000020">
    <property type="protein sequence ID" value="KAA0941086.1"/>
    <property type="molecule type" value="Genomic_DNA"/>
</dbReference>
<dbReference type="InterPro" id="IPR058548">
    <property type="entry name" value="MlaB-like_STAS"/>
</dbReference>
<dbReference type="RefSeq" id="WP_149510384.1">
    <property type="nucleotide sequence ID" value="NZ_VDFC01000020.1"/>
</dbReference>
<dbReference type="AlphaFoldDB" id="A0A5B0BHG6"/>
<accession>A0A5B0BHG6</accession>
<dbReference type="InterPro" id="IPR025847">
    <property type="entry name" value="MEDS_domain"/>
</dbReference>
<dbReference type="CDD" id="cd07043">
    <property type="entry name" value="STAS_anti-anti-sigma_factors"/>
    <property type="match status" value="1"/>
</dbReference>
<dbReference type="Proteomes" id="UP000324965">
    <property type="component" value="Unassembled WGS sequence"/>
</dbReference>
<feature type="domain" description="STAS" evidence="1">
    <location>
        <begin position="205"/>
        <end position="297"/>
    </location>
</feature>
<organism evidence="2 3">
    <name type="scientific">Streptomyces apricus</name>
    <dbReference type="NCBI Taxonomy" id="1828112"/>
    <lineage>
        <taxon>Bacteria</taxon>
        <taxon>Bacillati</taxon>
        <taxon>Actinomycetota</taxon>
        <taxon>Actinomycetes</taxon>
        <taxon>Kitasatosporales</taxon>
        <taxon>Streptomycetaceae</taxon>
        <taxon>Streptomyces</taxon>
    </lineage>
</organism>
<keyword evidence="3" id="KW-1185">Reference proteome</keyword>
<reference evidence="2 3" key="1">
    <citation type="submission" date="2019-05" db="EMBL/GenBank/DDBJ databases">
        <authorList>
            <person name="Hariharan J."/>
            <person name="Choudoir M.J."/>
            <person name="Diebold P."/>
            <person name="Panke-Buisse K."/>
            <person name="Buckley D.H."/>
        </authorList>
    </citation>
    <scope>NUCLEOTIDE SEQUENCE [LARGE SCALE GENOMIC DNA]</scope>
    <source>
        <strain evidence="2 3">SUN51</strain>
    </source>
</reference>
<dbReference type="Pfam" id="PF13466">
    <property type="entry name" value="STAS_2"/>
    <property type="match status" value="1"/>
</dbReference>
<dbReference type="OrthoDB" id="116243at2"/>
<protein>
    <submittedName>
        <fullName evidence="2">STAS domain-containing protein</fullName>
    </submittedName>
</protein>
<dbReference type="Gene3D" id="3.30.750.24">
    <property type="entry name" value="STAS domain"/>
    <property type="match status" value="1"/>
</dbReference>
<sequence>MIAYDTGERAVHEAGHGDHLCLTFTDDAEQRRVVTAYLLGGLRRGERVMYFADRNEPEQVLDWLRRAGTDPAPALADGRLTVTTADDSYLAEGPFDPDAMVAALHQEVADSLRAGHTGFRVSGEMGWALRDTPGAERLGEYETKVNEVFAGRPASAICQYDARHFDPAALHDFDRRHSGSVEQEPLYSSSTLRLVPSFRDGQPSLRVIGEVDHHCAPALAGALEGALDRPGDIVVDMSGLQFIDLAGVRALVRTAERLPAGRHLHVVDLEPMLGHVLHVVGWDQVPTLTVTVREVPA</sequence>
<dbReference type="SUPFAM" id="SSF52091">
    <property type="entry name" value="SpoIIaa-like"/>
    <property type="match status" value="1"/>
</dbReference>
<name>A0A5B0BHG6_9ACTN</name>
<evidence type="ECO:0000259" key="1">
    <source>
        <dbReference type="PROSITE" id="PS50801"/>
    </source>
</evidence>
<evidence type="ECO:0000313" key="3">
    <source>
        <dbReference type="Proteomes" id="UP000324965"/>
    </source>
</evidence>
<evidence type="ECO:0000313" key="2">
    <source>
        <dbReference type="EMBL" id="KAA0941086.1"/>
    </source>
</evidence>
<dbReference type="InterPro" id="IPR036513">
    <property type="entry name" value="STAS_dom_sf"/>
</dbReference>
<dbReference type="Pfam" id="PF14417">
    <property type="entry name" value="MEDS"/>
    <property type="match status" value="1"/>
</dbReference>
<dbReference type="PROSITE" id="PS50801">
    <property type="entry name" value="STAS"/>
    <property type="match status" value="1"/>
</dbReference>